<dbReference type="Pfam" id="PF13277">
    <property type="entry name" value="YmdB"/>
    <property type="match status" value="1"/>
</dbReference>
<dbReference type="OrthoDB" id="9801109at2"/>
<feature type="binding site" evidence="2">
    <location>
        <position position="67"/>
    </location>
    <ligand>
        <name>Fe cation</name>
        <dbReference type="ChEBI" id="CHEBI:24875"/>
        <label>2</label>
    </ligand>
</feature>
<keyword evidence="4" id="KW-1185">Reference proteome</keyword>
<evidence type="ECO:0000256" key="2">
    <source>
        <dbReference type="PIRSR" id="PIRSR004789-51"/>
    </source>
</evidence>
<feature type="binding site" evidence="2">
    <location>
        <position position="181"/>
    </location>
    <ligand>
        <name>Fe cation</name>
        <dbReference type="ChEBI" id="CHEBI:24875"/>
        <label>1</label>
    </ligand>
</feature>
<dbReference type="GO" id="GO:0046872">
    <property type="term" value="F:metal ion binding"/>
    <property type="evidence" value="ECO:0007669"/>
    <property type="project" value="UniProtKB-KW"/>
</dbReference>
<dbReference type="Gene3D" id="3.60.21.10">
    <property type="match status" value="1"/>
</dbReference>
<dbReference type="SUPFAM" id="SSF56300">
    <property type="entry name" value="Metallo-dependent phosphatases"/>
    <property type="match status" value="1"/>
</dbReference>
<name>A0A0H2MZN0_9PROT</name>
<dbReference type="InterPro" id="IPR029052">
    <property type="entry name" value="Metallo-depent_PP-like"/>
</dbReference>
<comment type="caution">
    <text evidence="3">The sequence shown here is derived from an EMBL/GenBank/DDBJ whole genome shotgun (WGS) entry which is preliminary data.</text>
</comment>
<feature type="active site" description="Proton donor" evidence="1">
    <location>
        <position position="68"/>
    </location>
</feature>
<dbReference type="PANTHER" id="PTHR36303">
    <property type="entry name" value="2',3'-CYCLIC-NUCLEOTIDE 2'-PHOSPHODIESTERASE"/>
    <property type="match status" value="1"/>
</dbReference>
<organism evidence="3 4">
    <name type="scientific">Kiloniella spongiae</name>
    <dbReference type="NCBI Taxonomy" id="1489064"/>
    <lineage>
        <taxon>Bacteria</taxon>
        <taxon>Pseudomonadati</taxon>
        <taxon>Pseudomonadota</taxon>
        <taxon>Alphaproteobacteria</taxon>
        <taxon>Rhodospirillales</taxon>
        <taxon>Kiloniellaceae</taxon>
        <taxon>Kiloniella</taxon>
    </lineage>
</organism>
<feature type="binding site" evidence="2">
    <location>
        <position position="179"/>
    </location>
    <ligand>
        <name>Fe cation</name>
        <dbReference type="ChEBI" id="CHEBI:24875"/>
        <label>2</label>
    </ligand>
</feature>
<feature type="binding site" evidence="2">
    <location>
        <position position="8"/>
    </location>
    <ligand>
        <name>Fe cation</name>
        <dbReference type="ChEBI" id="CHEBI:24875"/>
        <label>1</label>
    </ligand>
</feature>
<dbReference type="PIRSF" id="PIRSF004789">
    <property type="entry name" value="DR1281"/>
    <property type="match status" value="1"/>
</dbReference>
<feature type="binding site" evidence="2">
    <location>
        <position position="154"/>
    </location>
    <ligand>
        <name>Fe cation</name>
        <dbReference type="ChEBI" id="CHEBI:24875"/>
        <label>2</label>
    </ligand>
</feature>
<dbReference type="InterPro" id="IPR005235">
    <property type="entry name" value="YmdB-like"/>
</dbReference>
<dbReference type="GO" id="GO:0004113">
    <property type="term" value="F:2',3'-cyclic-nucleotide 3'-phosphodiesterase activity"/>
    <property type="evidence" value="ECO:0007669"/>
    <property type="project" value="TreeGrafter"/>
</dbReference>
<dbReference type="CDD" id="cd07382">
    <property type="entry name" value="MPP_DR1281"/>
    <property type="match status" value="1"/>
</dbReference>
<dbReference type="PATRIC" id="fig|1489064.4.peg.1076"/>
<evidence type="ECO:0000256" key="1">
    <source>
        <dbReference type="PIRSR" id="PIRSR004789-50"/>
    </source>
</evidence>
<feature type="binding site" evidence="2">
    <location>
        <position position="39"/>
    </location>
    <ligand>
        <name>Fe cation</name>
        <dbReference type="ChEBI" id="CHEBI:24875"/>
        <label>2</label>
    </ligand>
</feature>
<feature type="binding site" evidence="2">
    <location>
        <position position="40"/>
    </location>
    <ligand>
        <name>Fe cation</name>
        <dbReference type="ChEBI" id="CHEBI:24875"/>
        <label>1</label>
    </ligand>
</feature>
<dbReference type="STRING" id="1489064.WH96_00810"/>
<dbReference type="PANTHER" id="PTHR36303:SF1">
    <property type="entry name" value="2',3'-CYCLIC-NUCLEOTIDE 2'-PHOSPHODIESTERASE"/>
    <property type="match status" value="1"/>
</dbReference>
<evidence type="ECO:0000313" key="3">
    <source>
        <dbReference type="EMBL" id="KLN62115.1"/>
    </source>
</evidence>
<dbReference type="Proteomes" id="UP000035444">
    <property type="component" value="Unassembled WGS sequence"/>
</dbReference>
<proteinExistence type="predicted"/>
<dbReference type="AlphaFoldDB" id="A0A0H2MZN0"/>
<reference evidence="3 4" key="1">
    <citation type="submission" date="2015-03" db="EMBL/GenBank/DDBJ databases">
        <title>Genome Sequence of Kiloniella spongiae MEBiC09566, isolated from a marine sponge.</title>
        <authorList>
            <person name="Shao Z."/>
            <person name="Wang L."/>
            <person name="Li X."/>
        </authorList>
    </citation>
    <scope>NUCLEOTIDE SEQUENCE [LARGE SCALE GENOMIC DNA]</scope>
    <source>
        <strain evidence="3 4">MEBiC09566</strain>
    </source>
</reference>
<keyword evidence="2" id="KW-0479">Metal-binding</keyword>
<evidence type="ECO:0000313" key="4">
    <source>
        <dbReference type="Proteomes" id="UP000035444"/>
    </source>
</evidence>
<protein>
    <submittedName>
        <fullName evidence="3">Metallophosphoesterase</fullName>
    </submittedName>
</protein>
<accession>A0A0H2MZN0</accession>
<sequence>MRLLFCGDVVGRSGRDAIAAHLPGLRRDLKLDFVIVNGENAASGFGITEKICKQFFDNGADVVSGGNHSWDQRDCMVYINNENRLLRPLNYPEGAPGRGAALYEVQGGRKIMVMNAMGRVFMDPLDDPFAAIFKILDRYKMGQQGLSAVVVDFHGEATSEKMAMGHFLDGKVSLVVGTHTHVPTADHTVLPNGTAYQSDVGMTGDYDSVIGMKKEVPVARFTKKLPTERMSPAVGEATLCALYIETDDATGLATRVEPVRVGGRLSQTIPQID</sequence>
<dbReference type="EMBL" id="LAQL01000002">
    <property type="protein sequence ID" value="KLN62115.1"/>
    <property type="molecule type" value="Genomic_DNA"/>
</dbReference>
<gene>
    <name evidence="3" type="ORF">WH96_00810</name>
</gene>
<feature type="binding site" evidence="2">
    <location>
        <position position="39"/>
    </location>
    <ligand>
        <name>Fe cation</name>
        <dbReference type="ChEBI" id="CHEBI:24875"/>
        <label>1</label>
    </ligand>
</feature>
<dbReference type="RefSeq" id="WP_047762243.1">
    <property type="nucleotide sequence ID" value="NZ_LAQL01000002.1"/>
</dbReference>